<dbReference type="InterPro" id="IPR036005">
    <property type="entry name" value="Creatinase/aminopeptidase-like"/>
</dbReference>
<dbReference type="Gene3D" id="3.90.230.10">
    <property type="entry name" value="Creatinase/methionine aminopeptidase superfamily"/>
    <property type="match status" value="1"/>
</dbReference>
<dbReference type="SUPFAM" id="SSF53092">
    <property type="entry name" value="Creatinase/prolidase N-terminal domain"/>
    <property type="match status" value="1"/>
</dbReference>
<organism evidence="3 4">
    <name type="scientific">Falseniella ignava</name>
    <dbReference type="NCBI Taxonomy" id="137730"/>
    <lineage>
        <taxon>Bacteria</taxon>
        <taxon>Bacillati</taxon>
        <taxon>Bacillota</taxon>
        <taxon>Bacilli</taxon>
        <taxon>Lactobacillales</taxon>
        <taxon>Aerococcaceae</taxon>
        <taxon>Falseniella</taxon>
    </lineage>
</organism>
<evidence type="ECO:0000259" key="2">
    <source>
        <dbReference type="Pfam" id="PF01321"/>
    </source>
</evidence>
<comment type="caution">
    <text evidence="3">The sequence shown here is derived from an EMBL/GenBank/DDBJ whole genome shotgun (WGS) entry which is preliminary data.</text>
</comment>
<feature type="domain" description="Peptidase M24" evidence="1">
    <location>
        <begin position="136"/>
        <end position="339"/>
    </location>
</feature>
<dbReference type="InterPro" id="IPR000994">
    <property type="entry name" value="Pept_M24"/>
</dbReference>
<proteinExistence type="predicted"/>
<dbReference type="AlphaFoldDB" id="A0A2I1K1Z0"/>
<dbReference type="Proteomes" id="UP000234384">
    <property type="component" value="Unassembled WGS sequence"/>
</dbReference>
<dbReference type="RefSeq" id="WP_101953997.1">
    <property type="nucleotide sequence ID" value="NZ_PKHE01000005.1"/>
</dbReference>
<dbReference type="InterPro" id="IPR000587">
    <property type="entry name" value="Creatinase_N"/>
</dbReference>
<dbReference type="Pfam" id="PF01321">
    <property type="entry name" value="Creatinase_N"/>
    <property type="match status" value="1"/>
</dbReference>
<evidence type="ECO:0000313" key="3">
    <source>
        <dbReference type="EMBL" id="PKY89676.1"/>
    </source>
</evidence>
<evidence type="ECO:0000259" key="1">
    <source>
        <dbReference type="Pfam" id="PF00557"/>
    </source>
</evidence>
<feature type="domain" description="Creatinase N-terminal" evidence="2">
    <location>
        <begin position="3"/>
        <end position="128"/>
    </location>
</feature>
<protein>
    <submittedName>
        <fullName evidence="3">Peptidase M24 family protein</fullName>
    </submittedName>
</protein>
<name>A0A2I1K1Z0_9LACT</name>
<dbReference type="EMBL" id="PKHE01000005">
    <property type="protein sequence ID" value="PKY89676.1"/>
    <property type="molecule type" value="Genomic_DNA"/>
</dbReference>
<reference evidence="3 4" key="1">
    <citation type="submission" date="2017-12" db="EMBL/GenBank/DDBJ databases">
        <title>Phylogenetic diversity of female urinary microbiome.</title>
        <authorList>
            <person name="Thomas-White K."/>
            <person name="Wolfe A.J."/>
        </authorList>
    </citation>
    <scope>NUCLEOTIDE SEQUENCE [LARGE SCALE GENOMIC DNA]</scope>
    <source>
        <strain evidence="3 4">UMB0898</strain>
    </source>
</reference>
<dbReference type="Pfam" id="PF00557">
    <property type="entry name" value="Peptidase_M24"/>
    <property type="match status" value="1"/>
</dbReference>
<evidence type="ECO:0000313" key="4">
    <source>
        <dbReference type="Proteomes" id="UP000234384"/>
    </source>
</evidence>
<gene>
    <name evidence="3" type="ORF">CYJ57_02920</name>
</gene>
<accession>A0A2I1K1Z0</accession>
<dbReference type="InterPro" id="IPR029149">
    <property type="entry name" value="Creatin/AminoP/Spt16_N"/>
</dbReference>
<dbReference type="InterPro" id="IPR050659">
    <property type="entry name" value="Peptidase_M24B"/>
</dbReference>
<dbReference type="SUPFAM" id="SSF55920">
    <property type="entry name" value="Creatinase/aminopeptidase"/>
    <property type="match status" value="1"/>
</dbReference>
<dbReference type="OrthoDB" id="9806388at2"/>
<dbReference type="PANTHER" id="PTHR46112">
    <property type="entry name" value="AMINOPEPTIDASE"/>
    <property type="match status" value="1"/>
</dbReference>
<dbReference type="CDD" id="cd01092">
    <property type="entry name" value="APP-like"/>
    <property type="match status" value="1"/>
</dbReference>
<dbReference type="Gene3D" id="3.40.350.10">
    <property type="entry name" value="Creatinase/prolidase N-terminal domain"/>
    <property type="match status" value="1"/>
</dbReference>
<sequence length="362" mass="40335">MNLKRLTEAMQAANVANMIVSDPYSIRYLTGYYTDPGERLLALIVPVEGPLTLILNDLFPPYQHLEGVNVVTYHDGEPAVEAMAEHLLDGVTSIDKYWPSHFLLRLMQAKPNLQPVDRTDLIDGLRAIKTEEELAIMREASRLNDQVMAQVIKKLEEDPLSEREMADYAKQLYAETGHESVSFEPIIAYGANGSDPHHVNGDATLKQGDLVIIDIGGLYKGYASDMTRTICVGTPRPRALEVYRVVKHANEAAIEAVKPGVPLCEIDQTARRHIDCAGYGKYFTHRLGHFIGQEAHEAGDVSKFNEEPCQVNQVFSIEPGVYLPDNFGVRIEDLVAVTEDGCEVLNHFTKELLIINPDLSDH</sequence>
<dbReference type="PANTHER" id="PTHR46112:SF3">
    <property type="entry name" value="AMINOPEPTIDASE YPDF"/>
    <property type="match status" value="1"/>
</dbReference>